<reference evidence="3 4" key="1">
    <citation type="journal article" date="2020" name="bioRxiv">
        <title>Metabolic contributions of an alphaproteobacterial endosymbiont in the apicomplexan Cardiosporidium cionae.</title>
        <authorList>
            <person name="Hunter E.S."/>
            <person name="Paight C.J."/>
            <person name="Lane C.E."/>
        </authorList>
    </citation>
    <scope>NUCLEOTIDE SEQUENCE [LARGE SCALE GENOMIC DNA]</scope>
    <source>
        <strain evidence="3">ESH_2018</strain>
    </source>
</reference>
<keyword evidence="2" id="KW-0539">Nucleus</keyword>
<evidence type="ECO:0000256" key="2">
    <source>
        <dbReference type="ARBA" id="ARBA00023242"/>
    </source>
</evidence>
<feature type="non-terminal residue" evidence="3">
    <location>
        <position position="1"/>
    </location>
</feature>
<comment type="subcellular location">
    <subcellularLocation>
        <location evidence="1">Nucleus</location>
    </subcellularLocation>
</comment>
<evidence type="ECO:0000313" key="3">
    <source>
        <dbReference type="EMBL" id="KAF8819350.1"/>
    </source>
</evidence>
<gene>
    <name evidence="3" type="ORF">IE077_001148</name>
</gene>
<dbReference type="Proteomes" id="UP000823046">
    <property type="component" value="Unassembled WGS sequence"/>
</dbReference>
<dbReference type="SUPFAM" id="SSF52540">
    <property type="entry name" value="P-loop containing nucleoside triphosphate hydrolases"/>
    <property type="match status" value="1"/>
</dbReference>
<protein>
    <submittedName>
        <fullName evidence="3">ATPase, AAA family protein</fullName>
    </submittedName>
</protein>
<comment type="caution">
    <text evidence="3">The sequence shown here is derived from an EMBL/GenBank/DDBJ whole genome shotgun (WGS) entry which is preliminary data.</text>
</comment>
<organism evidence="3 4">
    <name type="scientific">Cardiosporidium cionae</name>
    <dbReference type="NCBI Taxonomy" id="476202"/>
    <lineage>
        <taxon>Eukaryota</taxon>
        <taxon>Sar</taxon>
        <taxon>Alveolata</taxon>
        <taxon>Apicomplexa</taxon>
        <taxon>Aconoidasida</taxon>
        <taxon>Nephromycida</taxon>
        <taxon>Cardiosporidium</taxon>
    </lineage>
</organism>
<proteinExistence type="predicted"/>
<keyword evidence="4" id="KW-1185">Reference proteome</keyword>
<accession>A0ABQ7J5R6</accession>
<feature type="non-terminal residue" evidence="3">
    <location>
        <position position="140"/>
    </location>
</feature>
<dbReference type="PANTHER" id="PTHR46765:SF1">
    <property type="entry name" value="P-LOOP CONTAINING NUCLEOSIDE TRIPHOSPHATE HYDROLASES SUPERFAMILY PROTEIN"/>
    <property type="match status" value="1"/>
</dbReference>
<sequence>RIEETFLEQPKCLAPTFSAAETLPATSLSPTEELPSVRTSSITAASSTFNKAATEEVDSQMWVNRYKPKYFSELLSDEKIKLDVLLWLKNWDGLVFKKRQQFPIKKEKQGAEKSVDALNNQPRVLLIGGPPGVGKTTLTE</sequence>
<dbReference type="InterPro" id="IPR053016">
    <property type="entry name" value="CTF18-RFC_complex"/>
</dbReference>
<evidence type="ECO:0000313" key="4">
    <source>
        <dbReference type="Proteomes" id="UP000823046"/>
    </source>
</evidence>
<dbReference type="EMBL" id="JADAQX010000800">
    <property type="protein sequence ID" value="KAF8819350.1"/>
    <property type="molecule type" value="Genomic_DNA"/>
</dbReference>
<dbReference type="PANTHER" id="PTHR46765">
    <property type="entry name" value="P-LOOP CONTAINING NUCLEOSIDE TRIPHOSPHATE HYDROLASES SUPERFAMILY PROTEIN"/>
    <property type="match status" value="1"/>
</dbReference>
<dbReference type="Gene3D" id="3.40.50.300">
    <property type="entry name" value="P-loop containing nucleotide triphosphate hydrolases"/>
    <property type="match status" value="1"/>
</dbReference>
<evidence type="ECO:0000256" key="1">
    <source>
        <dbReference type="ARBA" id="ARBA00004123"/>
    </source>
</evidence>
<dbReference type="InterPro" id="IPR027417">
    <property type="entry name" value="P-loop_NTPase"/>
</dbReference>
<name>A0ABQ7J5R6_9APIC</name>